<comment type="subcellular location">
    <subcellularLocation>
        <location evidence="1">Nucleus</location>
    </subcellularLocation>
    <subcellularLocation>
        <location evidence="1">Chromosome</location>
        <location evidence="1">Telomere</location>
    </subcellularLocation>
</comment>
<dbReference type="EC" id="2.7.7.49" evidence="1"/>
<comment type="catalytic activity">
    <reaction evidence="1">
        <text>DNA(n) + a 2'-deoxyribonucleoside 5'-triphosphate = DNA(n+1) + diphosphate</text>
        <dbReference type="Rhea" id="RHEA:22508"/>
        <dbReference type="Rhea" id="RHEA-COMP:17339"/>
        <dbReference type="Rhea" id="RHEA-COMP:17340"/>
        <dbReference type="ChEBI" id="CHEBI:33019"/>
        <dbReference type="ChEBI" id="CHEBI:61560"/>
        <dbReference type="ChEBI" id="CHEBI:173112"/>
        <dbReference type="EC" id="2.7.7.49"/>
    </reaction>
</comment>
<keyword evidence="1 2" id="KW-0695">RNA-directed DNA polymerase</keyword>
<comment type="function">
    <text evidence="1">Telomerase is a ribonucleoprotein enzyme essential for the replication of chromosome termini in most eukaryotes. It elongates telomeres. It is a reverse transcriptase that adds simple sequence repeats to chromosome ends by copying a template sequence within the RNA component of the enzyme.</text>
</comment>
<accession>C3S7R2</accession>
<protein>
    <recommendedName>
        <fullName evidence="1">Telomerase reverse transcriptase</fullName>
        <ecNumber evidence="1">2.7.7.49</ecNumber>
    </recommendedName>
    <alternativeName>
        <fullName evidence="1">Telomerase catalytic subunit</fullName>
    </alternativeName>
</protein>
<dbReference type="GO" id="GO:0003720">
    <property type="term" value="F:telomerase activity"/>
    <property type="evidence" value="ECO:0007669"/>
    <property type="project" value="InterPro"/>
</dbReference>
<keyword evidence="1" id="KW-0460">Magnesium</keyword>
<dbReference type="GO" id="GO:0007004">
    <property type="term" value="P:telomere maintenance via telomerase"/>
    <property type="evidence" value="ECO:0007669"/>
    <property type="project" value="TreeGrafter"/>
</dbReference>
<dbReference type="PANTHER" id="PTHR12066">
    <property type="entry name" value="TELOMERASE REVERSE TRANSCRIPTASE"/>
    <property type="match status" value="1"/>
</dbReference>
<dbReference type="Gene3D" id="1.10.132.70">
    <property type="match status" value="1"/>
</dbReference>
<keyword evidence="1" id="KW-0779">Telomere</keyword>
<dbReference type="GO" id="GO:0070034">
    <property type="term" value="F:telomerase RNA binding"/>
    <property type="evidence" value="ECO:0007669"/>
    <property type="project" value="TreeGrafter"/>
</dbReference>
<dbReference type="InterPro" id="IPR003545">
    <property type="entry name" value="Telomerase_RT"/>
</dbReference>
<feature type="non-terminal residue" evidence="2">
    <location>
        <position position="200"/>
    </location>
</feature>
<dbReference type="GO" id="GO:0000781">
    <property type="term" value="C:chromosome, telomeric region"/>
    <property type="evidence" value="ECO:0007669"/>
    <property type="project" value="UniProtKB-SubCell"/>
</dbReference>
<gene>
    <name evidence="2" type="primary">TERT</name>
</gene>
<keyword evidence="1" id="KW-0548">Nucleotidyltransferase</keyword>
<dbReference type="AlphaFoldDB" id="C3S7R2"/>
<name>C3S7R2_9ASPA</name>
<keyword evidence="1" id="KW-0158">Chromosome</keyword>
<dbReference type="GO" id="GO:0046872">
    <property type="term" value="F:metal ion binding"/>
    <property type="evidence" value="ECO:0007669"/>
    <property type="project" value="UniProtKB-KW"/>
</dbReference>
<sequence length="200" mass="23259">HMMAYLLRFSSIFLPLTNKIYQQVTGPLLSEMLPGYSIKRQRTDYDEKLETSSYNGSIRPSCTDVLEKTSSCSAKGKPRKRKRLCSWQRRREHKKIISQSCFFCALETSDRDASEYQINRRQIFYNPFSSYPTFPPWHILNKVKPNNSGAALLMQHIYELSNEDFQSLVNHSGLCTNNSNCFYSHLLCLLKSLIRNAQHC</sequence>
<reference evidence="2" key="1">
    <citation type="journal article" date="2009" name="Biol. Cell">
        <title>Structure-function relationships in telomerase genes.</title>
        <authorList>
            <person name="Sykorova E."/>
            <person name="Fajkus J."/>
        </authorList>
    </citation>
    <scope>NUCLEOTIDE SEQUENCE</scope>
    <source>
        <tissue evidence="2">Root tips</tissue>
    </source>
</reference>
<keyword evidence="1" id="KW-0479">Metal-binding</keyword>
<proteinExistence type="evidence at transcript level"/>
<dbReference type="PANTHER" id="PTHR12066:SF0">
    <property type="entry name" value="TELOMERASE REVERSE TRANSCRIPTASE"/>
    <property type="match status" value="1"/>
</dbReference>
<dbReference type="EMBL" id="EU683721">
    <property type="protein sequence ID" value="ACG60418.1"/>
    <property type="molecule type" value="mRNA"/>
</dbReference>
<comment type="similarity">
    <text evidence="1">Belongs to the reverse transcriptase family. Telomerase subfamily.</text>
</comment>
<evidence type="ECO:0000313" key="2">
    <source>
        <dbReference type="EMBL" id="ACG60418.1"/>
    </source>
</evidence>
<evidence type="ECO:0000256" key="1">
    <source>
        <dbReference type="RuleBase" id="RU365061"/>
    </source>
</evidence>
<dbReference type="GO" id="GO:0000333">
    <property type="term" value="C:telomerase catalytic core complex"/>
    <property type="evidence" value="ECO:0007669"/>
    <property type="project" value="TreeGrafter"/>
</dbReference>
<dbReference type="GO" id="GO:0042162">
    <property type="term" value="F:telomeric DNA binding"/>
    <property type="evidence" value="ECO:0007669"/>
    <property type="project" value="TreeGrafter"/>
</dbReference>
<organism evidence="2">
    <name type="scientific">Hosta rectifolia</name>
    <dbReference type="NCBI Taxonomy" id="28481"/>
    <lineage>
        <taxon>Eukaryota</taxon>
        <taxon>Viridiplantae</taxon>
        <taxon>Streptophyta</taxon>
        <taxon>Embryophyta</taxon>
        <taxon>Tracheophyta</taxon>
        <taxon>Spermatophyta</taxon>
        <taxon>Magnoliopsida</taxon>
        <taxon>Liliopsida</taxon>
        <taxon>Asparagales</taxon>
        <taxon>Asparagaceae</taxon>
        <taxon>Agavoideae</taxon>
        <taxon>Hosta</taxon>
    </lineage>
</organism>
<feature type="non-terminal residue" evidence="2">
    <location>
        <position position="1"/>
    </location>
</feature>
<keyword evidence="1" id="KW-0808">Transferase</keyword>
<keyword evidence="1" id="KW-0539">Nucleus</keyword>